<dbReference type="SUPFAM" id="SSF52309">
    <property type="entry name" value="N-(deoxy)ribosyltransferase-like"/>
    <property type="match status" value="1"/>
</dbReference>
<comment type="caution">
    <text evidence="2">The sequence shown here is derived from an EMBL/GenBank/DDBJ whole genome shotgun (WGS) entry which is preliminary data.</text>
</comment>
<dbReference type="Gene3D" id="3.40.1190.20">
    <property type="match status" value="1"/>
</dbReference>
<gene>
    <name evidence="2" type="ORF">EV657_11725</name>
</gene>
<proteinExistence type="predicted"/>
<dbReference type="EMBL" id="SOEB01000017">
    <property type="protein sequence ID" value="TDX26251.1"/>
    <property type="molecule type" value="Genomic_DNA"/>
</dbReference>
<feature type="domain" description="Carbohydrate kinase PfkB" evidence="1">
    <location>
        <begin position="149"/>
        <end position="247"/>
    </location>
</feature>
<evidence type="ECO:0000313" key="3">
    <source>
        <dbReference type="Proteomes" id="UP000295484"/>
    </source>
</evidence>
<accession>A0A4R8FUQ7</accession>
<name>A0A4R8FUQ7_9RHOB</name>
<dbReference type="SUPFAM" id="SSF53613">
    <property type="entry name" value="Ribokinase-like"/>
    <property type="match status" value="1"/>
</dbReference>
<dbReference type="AlphaFoldDB" id="A0A4R8FUQ7"/>
<dbReference type="Proteomes" id="UP000295484">
    <property type="component" value="Unassembled WGS sequence"/>
</dbReference>
<keyword evidence="2" id="KW-0808">Transferase</keyword>
<protein>
    <submittedName>
        <fullName evidence="2">Nucleoside 2-deoxyribosyltransferase</fullName>
    </submittedName>
</protein>
<dbReference type="GO" id="GO:0016740">
    <property type="term" value="F:transferase activity"/>
    <property type="evidence" value="ECO:0007669"/>
    <property type="project" value="UniProtKB-KW"/>
</dbReference>
<reference evidence="2 3" key="1">
    <citation type="submission" date="2019-03" db="EMBL/GenBank/DDBJ databases">
        <title>Genomic Encyclopedia of Type Strains, Phase IV (KMG-IV): sequencing the most valuable type-strain genomes for metagenomic binning, comparative biology and taxonomic classification.</title>
        <authorList>
            <person name="Goeker M."/>
        </authorList>
    </citation>
    <scope>NUCLEOTIDE SEQUENCE [LARGE SCALE GENOMIC DNA]</scope>
    <source>
        <strain evidence="2 3">JA181</strain>
    </source>
</reference>
<evidence type="ECO:0000259" key="1">
    <source>
        <dbReference type="Pfam" id="PF00294"/>
    </source>
</evidence>
<dbReference type="Pfam" id="PF00294">
    <property type="entry name" value="PfkB"/>
    <property type="match status" value="1"/>
</dbReference>
<organism evidence="2 3">
    <name type="scientific">Rhodovulum visakhapatnamense</name>
    <dbReference type="NCBI Taxonomy" id="364297"/>
    <lineage>
        <taxon>Bacteria</taxon>
        <taxon>Pseudomonadati</taxon>
        <taxon>Pseudomonadota</taxon>
        <taxon>Alphaproteobacteria</taxon>
        <taxon>Rhodobacterales</taxon>
        <taxon>Paracoccaceae</taxon>
        <taxon>Rhodovulum</taxon>
    </lineage>
</organism>
<dbReference type="InterPro" id="IPR029056">
    <property type="entry name" value="Ribokinase-like"/>
</dbReference>
<dbReference type="Pfam" id="PF05014">
    <property type="entry name" value="Nuc_deoxyrib_tr"/>
    <property type="match status" value="1"/>
</dbReference>
<dbReference type="InterPro" id="IPR007710">
    <property type="entry name" value="Nucleoside_deoxyribTrfase"/>
</dbReference>
<evidence type="ECO:0000313" key="2">
    <source>
        <dbReference type="EMBL" id="TDX26251.1"/>
    </source>
</evidence>
<dbReference type="Gene3D" id="3.40.50.450">
    <property type="match status" value="1"/>
</dbReference>
<dbReference type="InterPro" id="IPR011611">
    <property type="entry name" value="PfkB_dom"/>
</dbReference>
<sequence length="403" mass="42871">MSNAEPDITVVGGYYAERCVSPEVDARFGSGGRAALALAAVGRRVRWRYYCPAAEQLNATRTVMHENLAHEPADSDALVSFRYTHPLARPEYLPFPLPREEPLVVEAATVLRFGLMEGTGVVKAETCVYDPQGDPADFRENGSSASRLAIVLNLSELLALGRATDEAAAVERLFAGGNLSALIVKAGADGCRVYENARLSAEVPPYKSARVYKIGTGDVFSAAFAENWMLAGRSAPDAADVASRCVAHYAQTRTPAVRADEATSVGAPVKPGAGGQVYIAGPFFTTHELWLVEEAYRGLKELGVKVFSPYHEIGLGQPSEVVPADLAALDQSAAVLALLDGGDPGTLFEVGYATRIGLPVVALAQSTKRSDLTMLLGSPNCRVVDDFSTALYHVAWAGRRALA</sequence>
<dbReference type="RefSeq" id="WP_134078580.1">
    <property type="nucleotide sequence ID" value="NZ_SOEB01000017.1"/>
</dbReference>